<organism evidence="1 2">
    <name type="scientific">Parazoarcus communis SWub3 = DSM 12120</name>
    <dbReference type="NCBI Taxonomy" id="1121029"/>
    <lineage>
        <taxon>Bacteria</taxon>
        <taxon>Pseudomonadati</taxon>
        <taxon>Pseudomonadota</taxon>
        <taxon>Betaproteobacteria</taxon>
        <taxon>Rhodocyclales</taxon>
        <taxon>Zoogloeaceae</taxon>
        <taxon>Parazoarcus</taxon>
    </lineage>
</organism>
<dbReference type="EMBL" id="QKOE01000006">
    <property type="protein sequence ID" value="PZA16520.1"/>
    <property type="molecule type" value="Genomic_DNA"/>
</dbReference>
<reference evidence="1 2" key="1">
    <citation type="submission" date="2018-06" db="EMBL/GenBank/DDBJ databases">
        <title>Azoarcus communis strain SWub3 genome.</title>
        <authorList>
            <person name="Zorraquino Salvo V."/>
            <person name="Toubiana D."/>
            <person name="Blumwald E."/>
        </authorList>
    </citation>
    <scope>NUCLEOTIDE SEQUENCE [LARGE SCALE GENOMIC DNA]</scope>
    <source>
        <strain evidence="1 2">SWub3</strain>
    </source>
</reference>
<dbReference type="Proteomes" id="UP000248259">
    <property type="component" value="Unassembled WGS sequence"/>
</dbReference>
<name>A0A323UXY8_9RHOO</name>
<keyword evidence="2" id="KW-1185">Reference proteome</keyword>
<dbReference type="SUPFAM" id="SSF53681">
    <property type="entry name" value="Aspartate/glutamate racemase"/>
    <property type="match status" value="2"/>
</dbReference>
<dbReference type="RefSeq" id="WP_110524281.1">
    <property type="nucleotide sequence ID" value="NZ_QKOE01000006.1"/>
</dbReference>
<protein>
    <submittedName>
        <fullName evidence="1">Aspartate/glutamate racemase family protein</fullName>
    </submittedName>
</protein>
<gene>
    <name evidence="1" type="ORF">DNK49_10325</name>
</gene>
<proteinExistence type="predicted"/>
<dbReference type="OrthoDB" id="9803739at2"/>
<dbReference type="Gene3D" id="3.40.50.1860">
    <property type="match status" value="2"/>
</dbReference>
<dbReference type="Pfam" id="PF01177">
    <property type="entry name" value="Asp_Glu_race"/>
    <property type="match status" value="1"/>
</dbReference>
<dbReference type="InterPro" id="IPR015942">
    <property type="entry name" value="Asp/Glu/hydantoin_racemase"/>
</dbReference>
<dbReference type="GO" id="GO:0047661">
    <property type="term" value="F:amino-acid racemase activity"/>
    <property type="evidence" value="ECO:0007669"/>
    <property type="project" value="InterPro"/>
</dbReference>
<comment type="caution">
    <text evidence="1">The sequence shown here is derived from an EMBL/GenBank/DDBJ whole genome shotgun (WGS) entry which is preliminary data.</text>
</comment>
<dbReference type="AlphaFoldDB" id="A0A323UXY8"/>
<evidence type="ECO:0000313" key="1">
    <source>
        <dbReference type="EMBL" id="PZA16520.1"/>
    </source>
</evidence>
<evidence type="ECO:0000313" key="2">
    <source>
        <dbReference type="Proteomes" id="UP000248259"/>
    </source>
</evidence>
<dbReference type="InterPro" id="IPR001920">
    <property type="entry name" value="Asp/Glu_race"/>
</dbReference>
<sequence length="247" mass="26732">MRVRPHYASRSRIGIITGSGPEAGVDLWSKILRANRQWFGEDYRGDLDAPEVVIFSVPELGLSMELAANDAQVWQAMQRTATALAEQVDYYGIACNTLNHYADRLAALGLPAQLVSVADVVRDFLADQGIARVALLGARPVMDMGPWSAYRSLPQYADIELPADLDALHQVIYDVKQRGGDAPDVVARFDAVLGSLRADVALLACTELPLIPCRRDIPRAIDVTDLLASALARLSLTPRPSRAGAGA</sequence>
<accession>A0A323UXY8</accession>